<organism evidence="2 3">
    <name type="scientific">Phycicoccus elongatus Lp2</name>
    <dbReference type="NCBI Taxonomy" id="1193181"/>
    <lineage>
        <taxon>Bacteria</taxon>
        <taxon>Bacillati</taxon>
        <taxon>Actinomycetota</taxon>
        <taxon>Actinomycetes</taxon>
        <taxon>Micrococcales</taxon>
        <taxon>Intrasporangiaceae</taxon>
        <taxon>Phycicoccus</taxon>
    </lineage>
</organism>
<evidence type="ECO:0000256" key="1">
    <source>
        <dbReference type="SAM" id="MobiDB-lite"/>
    </source>
</evidence>
<dbReference type="STRING" id="1193181.BN10_480020"/>
<name>N0E2L0_9MICO</name>
<gene>
    <name evidence="2" type="ORF">BN10_480020</name>
</gene>
<proteinExistence type="predicted"/>
<sequence>MPMPGSPATSTTAPGTMPPPSTRSNSGTPVDRATARRASTSPIGTAGRSTAPAAVVRTLTAPTSLIDPQAWHSPHRPIHLLVCHPHSEHWYAAALRAEDLAAMRHTVCRGADSARSLPRAGRAVRDWGHGPHQDRQDRADPHRGSQCRGSRRVTAPRPHGAAVVRAVGAGDRQGPG</sequence>
<accession>N0E2L0</accession>
<comment type="caution">
    <text evidence="2">The sequence shown here is derived from an EMBL/GenBank/DDBJ whole genome shotgun (WGS) entry which is preliminary data.</text>
</comment>
<dbReference type="HOGENOM" id="CLU_1524411_0_0_11"/>
<feature type="compositionally biased region" description="Low complexity" evidence="1">
    <location>
        <begin position="155"/>
        <end position="170"/>
    </location>
</feature>
<feature type="region of interest" description="Disordered" evidence="1">
    <location>
        <begin position="1"/>
        <end position="51"/>
    </location>
</feature>
<feature type="region of interest" description="Disordered" evidence="1">
    <location>
        <begin position="117"/>
        <end position="176"/>
    </location>
</feature>
<dbReference type="Proteomes" id="UP000013167">
    <property type="component" value="Unassembled WGS sequence"/>
</dbReference>
<evidence type="ECO:0000313" key="2">
    <source>
        <dbReference type="EMBL" id="CCH70021.1"/>
    </source>
</evidence>
<feature type="compositionally biased region" description="Basic and acidic residues" evidence="1">
    <location>
        <begin position="123"/>
        <end position="143"/>
    </location>
</feature>
<dbReference type="EMBL" id="CAIZ01000117">
    <property type="protein sequence ID" value="CCH70021.1"/>
    <property type="molecule type" value="Genomic_DNA"/>
</dbReference>
<evidence type="ECO:0000313" key="3">
    <source>
        <dbReference type="Proteomes" id="UP000013167"/>
    </source>
</evidence>
<dbReference type="AlphaFoldDB" id="N0E2L0"/>
<protein>
    <submittedName>
        <fullName evidence="2">Uncharacterized protein</fullName>
    </submittedName>
</protein>
<keyword evidence="3" id="KW-1185">Reference proteome</keyword>
<reference evidence="2 3" key="1">
    <citation type="journal article" date="2013" name="ISME J.">
        <title>A metabolic model for members of the genus Tetrasphaera involved in enhanced biological phosphorus removal.</title>
        <authorList>
            <person name="Kristiansen R."/>
            <person name="Nguyen H.T.T."/>
            <person name="Saunders A.M."/>
            <person name="Nielsen J.L."/>
            <person name="Wimmer R."/>
            <person name="Le V.Q."/>
            <person name="McIlroy S.J."/>
            <person name="Petrovski S."/>
            <person name="Seviour R.J."/>
            <person name="Calteau A."/>
            <person name="Nielsen K.L."/>
            <person name="Nielsen P.H."/>
        </authorList>
    </citation>
    <scope>NUCLEOTIDE SEQUENCE [LARGE SCALE GENOMIC DNA]</scope>
    <source>
        <strain evidence="2 3">Lp2</strain>
    </source>
</reference>
<dbReference type="eggNOG" id="ENOG5032B04">
    <property type="taxonomic scope" value="Bacteria"/>
</dbReference>